<name>A0A9D1PPL5_9FIRM</name>
<evidence type="ECO:0000256" key="1">
    <source>
        <dbReference type="SAM" id="Coils"/>
    </source>
</evidence>
<keyword evidence="3" id="KW-0812">Transmembrane</keyword>
<sequence>MDGNNQISGRQSAGGRKSMLIIGIILLVISLFLASFVFSYYIIIDPVGTQNSELRNLTRENEQLRNDAQLLQDQLSVVESELESYRRRYGSLSSSGSSDDDEESTGSSSRRSSSGESSSSRASGSSGSSGSSSSSGYDERTLNMDND</sequence>
<evidence type="ECO:0000313" key="5">
    <source>
        <dbReference type="Proteomes" id="UP000824162"/>
    </source>
</evidence>
<feature type="compositionally biased region" description="Low complexity" evidence="2">
    <location>
        <begin position="105"/>
        <end position="136"/>
    </location>
</feature>
<keyword evidence="3" id="KW-1133">Transmembrane helix</keyword>
<evidence type="ECO:0000256" key="3">
    <source>
        <dbReference type="SAM" id="Phobius"/>
    </source>
</evidence>
<feature type="region of interest" description="Disordered" evidence="2">
    <location>
        <begin position="88"/>
        <end position="147"/>
    </location>
</feature>
<proteinExistence type="predicted"/>
<keyword evidence="1" id="KW-0175">Coiled coil</keyword>
<accession>A0A9D1PPL5</accession>
<dbReference type="Proteomes" id="UP000824162">
    <property type="component" value="Unassembled WGS sequence"/>
</dbReference>
<gene>
    <name evidence="4" type="ORF">H9900_02095</name>
</gene>
<feature type="transmembrane region" description="Helical" evidence="3">
    <location>
        <begin position="20"/>
        <end position="43"/>
    </location>
</feature>
<feature type="coiled-coil region" evidence="1">
    <location>
        <begin position="47"/>
        <end position="88"/>
    </location>
</feature>
<dbReference type="AlphaFoldDB" id="A0A9D1PPL5"/>
<comment type="caution">
    <text evidence="4">The sequence shown here is derived from an EMBL/GenBank/DDBJ whole genome shotgun (WGS) entry which is preliminary data.</text>
</comment>
<feature type="compositionally biased region" description="Basic and acidic residues" evidence="2">
    <location>
        <begin position="137"/>
        <end position="147"/>
    </location>
</feature>
<keyword evidence="3" id="KW-0472">Membrane</keyword>
<dbReference type="EMBL" id="DXIJ01000041">
    <property type="protein sequence ID" value="HIV85582.1"/>
    <property type="molecule type" value="Genomic_DNA"/>
</dbReference>
<protein>
    <submittedName>
        <fullName evidence="4">Uncharacterized protein</fullName>
    </submittedName>
</protein>
<reference evidence="4" key="1">
    <citation type="journal article" date="2021" name="PeerJ">
        <title>Extensive microbial diversity within the chicken gut microbiome revealed by metagenomics and culture.</title>
        <authorList>
            <person name="Gilroy R."/>
            <person name="Ravi A."/>
            <person name="Getino M."/>
            <person name="Pursley I."/>
            <person name="Horton D.L."/>
            <person name="Alikhan N.F."/>
            <person name="Baker D."/>
            <person name="Gharbi K."/>
            <person name="Hall N."/>
            <person name="Watson M."/>
            <person name="Adriaenssens E.M."/>
            <person name="Foster-Nyarko E."/>
            <person name="Jarju S."/>
            <person name="Secka A."/>
            <person name="Antonio M."/>
            <person name="Oren A."/>
            <person name="Chaudhuri R.R."/>
            <person name="La Ragione R."/>
            <person name="Hildebrand F."/>
            <person name="Pallen M.J."/>
        </authorList>
    </citation>
    <scope>NUCLEOTIDE SEQUENCE</scope>
    <source>
        <strain evidence="4">5790</strain>
    </source>
</reference>
<organism evidence="4 5">
    <name type="scientific">Candidatus Monoglobus merdigallinarum</name>
    <dbReference type="NCBI Taxonomy" id="2838698"/>
    <lineage>
        <taxon>Bacteria</taxon>
        <taxon>Bacillati</taxon>
        <taxon>Bacillota</taxon>
        <taxon>Clostridia</taxon>
        <taxon>Monoglobales</taxon>
        <taxon>Monoglobaceae</taxon>
        <taxon>Monoglobus</taxon>
    </lineage>
</organism>
<reference evidence="4" key="2">
    <citation type="submission" date="2021-04" db="EMBL/GenBank/DDBJ databases">
        <authorList>
            <person name="Gilroy R."/>
        </authorList>
    </citation>
    <scope>NUCLEOTIDE SEQUENCE</scope>
    <source>
        <strain evidence="4">5790</strain>
    </source>
</reference>
<evidence type="ECO:0000313" key="4">
    <source>
        <dbReference type="EMBL" id="HIV85582.1"/>
    </source>
</evidence>
<evidence type="ECO:0000256" key="2">
    <source>
        <dbReference type="SAM" id="MobiDB-lite"/>
    </source>
</evidence>